<organism evidence="7 8">
    <name type="scientific">Holdemania filiformis</name>
    <dbReference type="NCBI Taxonomy" id="61171"/>
    <lineage>
        <taxon>Bacteria</taxon>
        <taxon>Bacillati</taxon>
        <taxon>Bacillota</taxon>
        <taxon>Erysipelotrichia</taxon>
        <taxon>Erysipelotrichales</taxon>
        <taxon>Erysipelotrichaceae</taxon>
        <taxon>Holdemania</taxon>
    </lineage>
</organism>
<dbReference type="Gene3D" id="1.20.58.1000">
    <property type="entry name" value="Metal-sensitive repressor, helix protomer"/>
    <property type="match status" value="1"/>
</dbReference>
<keyword evidence="8" id="KW-1185">Reference proteome</keyword>
<sequence>MKADAARTLQLLKTARGQIDGVIRMVEDDRYCIDISNQIQAASAILAKVNQEILSAHIHGCVKDAMHGQPEDAEAKIEEVLEILDRCL</sequence>
<evidence type="ECO:0000256" key="5">
    <source>
        <dbReference type="ARBA" id="ARBA00039938"/>
    </source>
</evidence>
<dbReference type="GO" id="GO:0046872">
    <property type="term" value="F:metal ion binding"/>
    <property type="evidence" value="ECO:0007669"/>
    <property type="project" value="UniProtKB-KW"/>
</dbReference>
<proteinExistence type="predicted"/>
<dbReference type="GO" id="GO:0005737">
    <property type="term" value="C:cytoplasm"/>
    <property type="evidence" value="ECO:0007669"/>
    <property type="project" value="UniProtKB-SubCell"/>
</dbReference>
<dbReference type="GO" id="GO:0045892">
    <property type="term" value="P:negative regulation of DNA-templated transcription"/>
    <property type="evidence" value="ECO:0007669"/>
    <property type="project" value="UniProtKB-ARBA"/>
</dbReference>
<dbReference type="PANTHER" id="PTHR33677:SF4">
    <property type="entry name" value="COPPER-SENSING TRANSCRIPTIONAL REPRESSOR CSOR"/>
    <property type="match status" value="1"/>
</dbReference>
<dbReference type="InterPro" id="IPR038390">
    <property type="entry name" value="Metal_Tscrpt_repr_sf"/>
</dbReference>
<evidence type="ECO:0000313" key="7">
    <source>
        <dbReference type="EMBL" id="RGR73417.1"/>
    </source>
</evidence>
<dbReference type="PANTHER" id="PTHR33677">
    <property type="entry name" value="TRANSCRIPTIONAL REPRESSOR FRMR-RELATED"/>
    <property type="match status" value="1"/>
</dbReference>
<keyword evidence="3" id="KW-0963">Cytoplasm</keyword>
<dbReference type="Pfam" id="PF02583">
    <property type="entry name" value="Trns_repr_metal"/>
    <property type="match status" value="1"/>
</dbReference>
<evidence type="ECO:0000313" key="8">
    <source>
        <dbReference type="Proteomes" id="UP000284178"/>
    </source>
</evidence>
<accession>A0A412FZ47</accession>
<dbReference type="Proteomes" id="UP000284178">
    <property type="component" value="Unassembled WGS sequence"/>
</dbReference>
<dbReference type="InterPro" id="IPR003735">
    <property type="entry name" value="Metal_Tscrpt_repr"/>
</dbReference>
<comment type="subcellular location">
    <subcellularLocation>
        <location evidence="1">Cytoplasm</location>
    </subcellularLocation>
</comment>
<dbReference type="GeneID" id="83015817"/>
<evidence type="ECO:0000256" key="2">
    <source>
        <dbReference type="ARBA" id="ARBA00011738"/>
    </source>
</evidence>
<keyword evidence="4" id="KW-0479">Metal-binding</keyword>
<reference evidence="7 8" key="1">
    <citation type="submission" date="2018-08" db="EMBL/GenBank/DDBJ databases">
        <title>A genome reference for cultivated species of the human gut microbiota.</title>
        <authorList>
            <person name="Zou Y."/>
            <person name="Xue W."/>
            <person name="Luo G."/>
        </authorList>
    </citation>
    <scope>NUCLEOTIDE SEQUENCE [LARGE SCALE GENOMIC DNA]</scope>
    <source>
        <strain evidence="7 8">AF24-29</strain>
    </source>
</reference>
<evidence type="ECO:0000256" key="1">
    <source>
        <dbReference type="ARBA" id="ARBA00004496"/>
    </source>
</evidence>
<dbReference type="AlphaFoldDB" id="A0A412FZ47"/>
<evidence type="ECO:0000256" key="6">
    <source>
        <dbReference type="ARBA" id="ARBA00041544"/>
    </source>
</evidence>
<evidence type="ECO:0000256" key="4">
    <source>
        <dbReference type="ARBA" id="ARBA00022723"/>
    </source>
</evidence>
<evidence type="ECO:0000256" key="3">
    <source>
        <dbReference type="ARBA" id="ARBA00022490"/>
    </source>
</evidence>
<dbReference type="CDD" id="cd10159">
    <property type="entry name" value="CsoR-like_DUF156_2"/>
    <property type="match status" value="1"/>
</dbReference>
<comment type="caution">
    <text evidence="7">The sequence shown here is derived from an EMBL/GenBank/DDBJ whole genome shotgun (WGS) entry which is preliminary data.</text>
</comment>
<dbReference type="EMBL" id="QRUP01000012">
    <property type="protein sequence ID" value="RGR73417.1"/>
    <property type="molecule type" value="Genomic_DNA"/>
</dbReference>
<protein>
    <recommendedName>
        <fullName evidence="5">Copper-sensing transcriptional repressor CsoR</fullName>
    </recommendedName>
    <alternativeName>
        <fullName evidence="6">Copper-sensitive operon repressor</fullName>
    </alternativeName>
</protein>
<dbReference type="RefSeq" id="WP_006059334.1">
    <property type="nucleotide sequence ID" value="NZ_CABJCV010000012.1"/>
</dbReference>
<gene>
    <name evidence="7" type="ORF">DWY25_10450</name>
</gene>
<name>A0A412FZ47_9FIRM</name>
<comment type="subunit">
    <text evidence="2">Homodimer.</text>
</comment>
<dbReference type="GO" id="GO:0003677">
    <property type="term" value="F:DNA binding"/>
    <property type="evidence" value="ECO:0007669"/>
    <property type="project" value="InterPro"/>
</dbReference>